<proteinExistence type="predicted"/>
<organism evidence="3 4">
    <name type="scientific">Triparma columacea</name>
    <dbReference type="NCBI Taxonomy" id="722753"/>
    <lineage>
        <taxon>Eukaryota</taxon>
        <taxon>Sar</taxon>
        <taxon>Stramenopiles</taxon>
        <taxon>Ochrophyta</taxon>
        <taxon>Bolidophyceae</taxon>
        <taxon>Parmales</taxon>
        <taxon>Triparmaceae</taxon>
        <taxon>Triparma</taxon>
    </lineage>
</organism>
<gene>
    <name evidence="3" type="ORF">TrCOL_g5527</name>
</gene>
<dbReference type="Proteomes" id="UP001165065">
    <property type="component" value="Unassembled WGS sequence"/>
</dbReference>
<sequence length="785" mass="83805">MSDSDSDDLNDLILWGARRPQKGKKKSKHSPGIELDDDGGDGGADQAVKKRKSTNTTSTTTTTTTTANKATKGKKQKKDGGSTGVSQGSAAAGKKKSGSPIAFSLPSTLSFLAQTQAVTTVERQEVAATSLRVAGTATTPVYPVGDQHARALLISQIESCPGPRTEVSYLLTRILALTDRENFPSFPPTLRNQVMAAALVFGKEPTSREISRGEAVIAASVTPSLQGNRNRLLQSSPPLPQDIPEFNIIIYMVEQTLTLEQYTQADETILSVIPKYVVKDIIDQIKVAKEVYICVNIGPPGGLNSVRRTYGAVLSQSNLVLQKVRPAALGIFQELVMDVSNAVAKKQAEKEENVSLTKSLFVELITAKAPRMKLGALASFALGSEPSGKDAFVRVRDKVWGKNVSKLTSGEKADIASHAVAIVANESKAAFISFIAVKKDMRGLKCVSEGSSFTITPLITAPSNKPKSSRAAAPAPAATAPPIEAAPATMVVLDAFVAGSTASGASSASTLITAPTNAPKSTKAAAPAPAAPAPPIEAAPASMVALDAFDAGSAASGASSASTLAVRLANLDAVSAKSQSAKALLQEIGKAQKNLKVHKNKWKTLLKEDPNNHEAIANAEANYWRWKNRVQELGGELGVNGQYPIKKKLKIVLGLNKEIDTHQQEYTELEDKLNNSDSRSEAEMKQIRSEAKTCQDNIAIRITEVDKIILTIPELKSAITDINQRLKEELKAIYERFAKQQREIDANSTKIGELATTVNARFEEVEAKLDKIARNEGELTAKVDR</sequence>
<comment type="caution">
    <text evidence="3">The sequence shown here is derived from an EMBL/GenBank/DDBJ whole genome shotgun (WGS) entry which is preliminary data.</text>
</comment>
<dbReference type="EMBL" id="BRYA01000702">
    <property type="protein sequence ID" value="GMI30276.1"/>
    <property type="molecule type" value="Genomic_DNA"/>
</dbReference>
<evidence type="ECO:0000313" key="4">
    <source>
        <dbReference type="Proteomes" id="UP001165065"/>
    </source>
</evidence>
<feature type="compositionally biased region" description="Basic residues" evidence="2">
    <location>
        <begin position="19"/>
        <end position="29"/>
    </location>
</feature>
<feature type="compositionally biased region" description="Acidic residues" evidence="2">
    <location>
        <begin position="1"/>
        <end position="10"/>
    </location>
</feature>
<dbReference type="AlphaFoldDB" id="A0A9W7G357"/>
<name>A0A9W7G357_9STRA</name>
<keyword evidence="1" id="KW-0175">Coiled coil</keyword>
<feature type="region of interest" description="Disordered" evidence="2">
    <location>
        <begin position="1"/>
        <end position="99"/>
    </location>
</feature>
<evidence type="ECO:0000256" key="2">
    <source>
        <dbReference type="SAM" id="MobiDB-lite"/>
    </source>
</evidence>
<protein>
    <submittedName>
        <fullName evidence="3">Uncharacterized protein</fullName>
    </submittedName>
</protein>
<keyword evidence="4" id="KW-1185">Reference proteome</keyword>
<feature type="compositionally biased region" description="Low complexity" evidence="2">
    <location>
        <begin position="54"/>
        <end position="70"/>
    </location>
</feature>
<evidence type="ECO:0000256" key="1">
    <source>
        <dbReference type="SAM" id="Coils"/>
    </source>
</evidence>
<feature type="coiled-coil region" evidence="1">
    <location>
        <begin position="652"/>
        <end position="679"/>
    </location>
</feature>
<evidence type="ECO:0000313" key="3">
    <source>
        <dbReference type="EMBL" id="GMI30276.1"/>
    </source>
</evidence>
<reference evidence="4" key="1">
    <citation type="journal article" date="2023" name="Commun. Biol.">
        <title>Genome analysis of Parmales, the sister group of diatoms, reveals the evolutionary specialization of diatoms from phago-mixotrophs to photoautotrophs.</title>
        <authorList>
            <person name="Ban H."/>
            <person name="Sato S."/>
            <person name="Yoshikawa S."/>
            <person name="Yamada K."/>
            <person name="Nakamura Y."/>
            <person name="Ichinomiya M."/>
            <person name="Sato N."/>
            <person name="Blanc-Mathieu R."/>
            <person name="Endo H."/>
            <person name="Kuwata A."/>
            <person name="Ogata H."/>
        </authorList>
    </citation>
    <scope>NUCLEOTIDE SEQUENCE [LARGE SCALE GENOMIC DNA]</scope>
</reference>
<accession>A0A9W7G357</accession>